<evidence type="ECO:0000313" key="3">
    <source>
        <dbReference type="Proteomes" id="UP000799436"/>
    </source>
</evidence>
<protein>
    <recommendedName>
        <fullName evidence="4">Mitochondrial ATPase complex subunit ATP10</fullName>
    </recommendedName>
</protein>
<dbReference type="Proteomes" id="UP000799436">
    <property type="component" value="Unassembled WGS sequence"/>
</dbReference>
<evidence type="ECO:0000313" key="2">
    <source>
        <dbReference type="EMBL" id="KAF2763734.1"/>
    </source>
</evidence>
<dbReference type="OrthoDB" id="17089at2759"/>
<dbReference type="GO" id="GO:0005743">
    <property type="term" value="C:mitochondrial inner membrane"/>
    <property type="evidence" value="ECO:0007669"/>
    <property type="project" value="TreeGrafter"/>
</dbReference>
<dbReference type="AlphaFoldDB" id="A0A6G1KUF4"/>
<dbReference type="InterPro" id="IPR007849">
    <property type="entry name" value="ATP10"/>
</dbReference>
<proteinExistence type="predicted"/>
<name>A0A6G1KUF4_9PEZI</name>
<organism evidence="2 3">
    <name type="scientific">Teratosphaeria nubilosa</name>
    <dbReference type="NCBI Taxonomy" id="161662"/>
    <lineage>
        <taxon>Eukaryota</taxon>
        <taxon>Fungi</taxon>
        <taxon>Dikarya</taxon>
        <taxon>Ascomycota</taxon>
        <taxon>Pezizomycotina</taxon>
        <taxon>Dothideomycetes</taxon>
        <taxon>Dothideomycetidae</taxon>
        <taxon>Mycosphaerellales</taxon>
        <taxon>Teratosphaeriaceae</taxon>
        <taxon>Teratosphaeria</taxon>
    </lineage>
</organism>
<feature type="compositionally biased region" description="Polar residues" evidence="1">
    <location>
        <begin position="16"/>
        <end position="29"/>
    </location>
</feature>
<evidence type="ECO:0008006" key="4">
    <source>
        <dbReference type="Google" id="ProtNLM"/>
    </source>
</evidence>
<feature type="compositionally biased region" description="Pro residues" evidence="1">
    <location>
        <begin position="44"/>
        <end position="59"/>
    </location>
</feature>
<dbReference type="Pfam" id="PF05176">
    <property type="entry name" value="ATP-synt_10"/>
    <property type="match status" value="1"/>
</dbReference>
<sequence>MKTPSPRCLRAMRSLAYQTPPQRCLVSTSGRRKYASQPNGTQYSPPPKLAKVAPPPPSARPTFRPTPMGSDLKKRRNDDDDFTPYPLPRPIGMPNLPQPGESMGLDTRTFQQKRDDFHNYDKHLERRAAMTKQIAKPYFRDWSNMRFHKGKVFIANERLFRSEHALYFPNFFGQTLNPGPRRDLERGDGYGGYGRDTCQVMKGRISVVSLFTNVWAEANVASFCSKENNPELHQILKEHEGLAQRVEINHETNFLKWWLIFPSVLKKTRTPAEQERYFTVRRGVSDIMKEAIGMLNDKGGYVYLVDEECKIRWAGSAEAMASERRSLNRGLRRLIQEARVPKEKRFNTIEQREQLEDAVAEIVTEGSEKAAPTG</sequence>
<gene>
    <name evidence="2" type="ORF">EJ03DRAFT_332479</name>
</gene>
<reference evidence="2" key="1">
    <citation type="journal article" date="2020" name="Stud. Mycol.">
        <title>101 Dothideomycetes genomes: a test case for predicting lifestyles and emergence of pathogens.</title>
        <authorList>
            <person name="Haridas S."/>
            <person name="Albert R."/>
            <person name="Binder M."/>
            <person name="Bloem J."/>
            <person name="Labutti K."/>
            <person name="Salamov A."/>
            <person name="Andreopoulos B."/>
            <person name="Baker S."/>
            <person name="Barry K."/>
            <person name="Bills G."/>
            <person name="Bluhm B."/>
            <person name="Cannon C."/>
            <person name="Castanera R."/>
            <person name="Culley D."/>
            <person name="Daum C."/>
            <person name="Ezra D."/>
            <person name="Gonzalez J."/>
            <person name="Henrissat B."/>
            <person name="Kuo A."/>
            <person name="Liang C."/>
            <person name="Lipzen A."/>
            <person name="Lutzoni F."/>
            <person name="Magnuson J."/>
            <person name="Mondo S."/>
            <person name="Nolan M."/>
            <person name="Ohm R."/>
            <person name="Pangilinan J."/>
            <person name="Park H.-J."/>
            <person name="Ramirez L."/>
            <person name="Alfaro M."/>
            <person name="Sun H."/>
            <person name="Tritt A."/>
            <person name="Yoshinaga Y."/>
            <person name="Zwiers L.-H."/>
            <person name="Turgeon B."/>
            <person name="Goodwin S."/>
            <person name="Spatafora J."/>
            <person name="Crous P."/>
            <person name="Grigoriev I."/>
        </authorList>
    </citation>
    <scope>NUCLEOTIDE SEQUENCE</scope>
    <source>
        <strain evidence="2">CBS 116005</strain>
    </source>
</reference>
<dbReference type="PANTHER" id="PTHR28106">
    <property type="entry name" value="MITOCHONDRIAL ATPASE COMPLEX SUBUNIT ATP10"/>
    <property type="match status" value="1"/>
</dbReference>
<dbReference type="EMBL" id="ML995969">
    <property type="protein sequence ID" value="KAF2763734.1"/>
    <property type="molecule type" value="Genomic_DNA"/>
</dbReference>
<accession>A0A6G1KUF4</accession>
<dbReference type="PANTHER" id="PTHR28106:SF1">
    <property type="entry name" value="MITOCHONDRIAL ATPASE COMPLEX SUBUNIT ATP10"/>
    <property type="match status" value="1"/>
</dbReference>
<feature type="region of interest" description="Disordered" evidence="1">
    <location>
        <begin position="1"/>
        <end position="105"/>
    </location>
</feature>
<dbReference type="GO" id="GO:0033615">
    <property type="term" value="P:mitochondrial proton-transporting ATP synthase complex assembly"/>
    <property type="evidence" value="ECO:0007669"/>
    <property type="project" value="TreeGrafter"/>
</dbReference>
<keyword evidence="3" id="KW-1185">Reference proteome</keyword>
<evidence type="ECO:0000256" key="1">
    <source>
        <dbReference type="SAM" id="MobiDB-lite"/>
    </source>
</evidence>